<evidence type="ECO:0000313" key="2">
    <source>
        <dbReference type="Proteomes" id="UP000265520"/>
    </source>
</evidence>
<keyword evidence="2" id="KW-1185">Reference proteome</keyword>
<sequence length="50" mass="5469">MSRFCFPLGRVSGFATSPPFAGAGSRFPVSHFSSPVWVMFQICSFFFSGV</sequence>
<dbReference type="EMBL" id="LXQA010814540">
    <property type="protein sequence ID" value="MCI72272.1"/>
    <property type="molecule type" value="Genomic_DNA"/>
</dbReference>
<comment type="caution">
    <text evidence="1">The sequence shown here is derived from an EMBL/GenBank/DDBJ whole genome shotgun (WGS) entry which is preliminary data.</text>
</comment>
<feature type="non-terminal residue" evidence="1">
    <location>
        <position position="50"/>
    </location>
</feature>
<protein>
    <submittedName>
        <fullName evidence="1">Uncharacterized protein</fullName>
    </submittedName>
</protein>
<accession>A0A392UFS4</accession>
<dbReference type="AlphaFoldDB" id="A0A392UFS4"/>
<proteinExistence type="predicted"/>
<evidence type="ECO:0000313" key="1">
    <source>
        <dbReference type="EMBL" id="MCI72272.1"/>
    </source>
</evidence>
<dbReference type="Proteomes" id="UP000265520">
    <property type="component" value="Unassembled WGS sequence"/>
</dbReference>
<name>A0A392UFS4_9FABA</name>
<organism evidence="1 2">
    <name type="scientific">Trifolium medium</name>
    <dbReference type="NCBI Taxonomy" id="97028"/>
    <lineage>
        <taxon>Eukaryota</taxon>
        <taxon>Viridiplantae</taxon>
        <taxon>Streptophyta</taxon>
        <taxon>Embryophyta</taxon>
        <taxon>Tracheophyta</taxon>
        <taxon>Spermatophyta</taxon>
        <taxon>Magnoliopsida</taxon>
        <taxon>eudicotyledons</taxon>
        <taxon>Gunneridae</taxon>
        <taxon>Pentapetalae</taxon>
        <taxon>rosids</taxon>
        <taxon>fabids</taxon>
        <taxon>Fabales</taxon>
        <taxon>Fabaceae</taxon>
        <taxon>Papilionoideae</taxon>
        <taxon>50 kb inversion clade</taxon>
        <taxon>NPAAA clade</taxon>
        <taxon>Hologalegina</taxon>
        <taxon>IRL clade</taxon>
        <taxon>Trifolieae</taxon>
        <taxon>Trifolium</taxon>
    </lineage>
</organism>
<reference evidence="1 2" key="1">
    <citation type="journal article" date="2018" name="Front. Plant Sci.">
        <title>Red Clover (Trifolium pratense) and Zigzag Clover (T. medium) - A Picture of Genomic Similarities and Differences.</title>
        <authorList>
            <person name="Dluhosova J."/>
            <person name="Istvanek J."/>
            <person name="Nedelnik J."/>
            <person name="Repkova J."/>
        </authorList>
    </citation>
    <scope>NUCLEOTIDE SEQUENCE [LARGE SCALE GENOMIC DNA]</scope>
    <source>
        <strain evidence="2">cv. 10/8</strain>
        <tissue evidence="1">Leaf</tissue>
    </source>
</reference>